<name>R9L8Q2_9BACL</name>
<gene>
    <name evidence="1" type="ORF">C812_03047</name>
</gene>
<dbReference type="AlphaFoldDB" id="R9L8Q2"/>
<dbReference type="EMBL" id="ASSZ01000026">
    <property type="protein sequence ID" value="EOS55080.1"/>
    <property type="molecule type" value="Genomic_DNA"/>
</dbReference>
<dbReference type="HOGENOM" id="CLU_2539352_0_0_9"/>
<organism evidence="1 2">
    <name type="scientific">Paenibacillus barengoltzii G22</name>
    <dbReference type="NCBI Taxonomy" id="1235795"/>
    <lineage>
        <taxon>Bacteria</taxon>
        <taxon>Bacillati</taxon>
        <taxon>Bacillota</taxon>
        <taxon>Bacilli</taxon>
        <taxon>Bacillales</taxon>
        <taxon>Paenibacillaceae</taxon>
        <taxon>Paenibacillus</taxon>
    </lineage>
</organism>
<evidence type="ECO:0000313" key="1">
    <source>
        <dbReference type="EMBL" id="EOS55080.1"/>
    </source>
</evidence>
<protein>
    <submittedName>
        <fullName evidence="1">Uncharacterized protein</fullName>
    </submittedName>
</protein>
<proteinExistence type="predicted"/>
<evidence type="ECO:0000313" key="2">
    <source>
        <dbReference type="Proteomes" id="UP000019598"/>
    </source>
</evidence>
<sequence length="83" mass="9754">MGICIFRTPHLKIIPLDQNWGSSFFWFILHEFFATDLMQRDNPQKEGAKNRLQPKKPELLNGVSSFFFYDMNHQLSPTHASLE</sequence>
<reference evidence="1 2" key="1">
    <citation type="submission" date="2013-04" db="EMBL/GenBank/DDBJ databases">
        <title>The Genome Sequence of Paenibacillus barengoltzii G22.</title>
        <authorList>
            <consortium name="The Broad Institute Genomics Platform"/>
            <consortium name="The Broad Institute Genome Sequencing Center for Infectious Disease"/>
            <person name="Earl A."/>
            <person name="Xavier R."/>
            <person name="Elson C."/>
            <person name="Duck W."/>
            <person name="Walker B."/>
            <person name="Young S."/>
            <person name="Zeng Q."/>
            <person name="Gargeya S."/>
            <person name="Fitzgerald M."/>
            <person name="Haas B."/>
            <person name="Abouelleil A."/>
            <person name="Allen A.W."/>
            <person name="Alvarado L."/>
            <person name="Arachchi H.M."/>
            <person name="Berlin A.M."/>
            <person name="Chapman S.B."/>
            <person name="Gainer-Dewar J."/>
            <person name="Goldberg J."/>
            <person name="Griggs A."/>
            <person name="Gujja S."/>
            <person name="Hansen M."/>
            <person name="Howarth C."/>
            <person name="Imamovic A."/>
            <person name="Ireland A."/>
            <person name="Larimer J."/>
            <person name="McCowan C."/>
            <person name="Murphy C."/>
            <person name="Pearson M."/>
            <person name="Poon T.W."/>
            <person name="Priest M."/>
            <person name="Roberts A."/>
            <person name="Saif S."/>
            <person name="Shea T."/>
            <person name="Sisk P."/>
            <person name="Sykes S."/>
            <person name="Wortman J."/>
            <person name="Nusbaum C."/>
            <person name="Birren B."/>
        </authorList>
    </citation>
    <scope>NUCLEOTIDE SEQUENCE [LARGE SCALE GENOMIC DNA]</scope>
    <source>
        <strain evidence="1 2">G22</strain>
    </source>
</reference>
<comment type="caution">
    <text evidence="1">The sequence shown here is derived from an EMBL/GenBank/DDBJ whole genome shotgun (WGS) entry which is preliminary data.</text>
</comment>
<dbReference type="Proteomes" id="UP000019598">
    <property type="component" value="Unassembled WGS sequence"/>
</dbReference>
<accession>R9L8Q2</accession>